<dbReference type="InterPro" id="IPR010090">
    <property type="entry name" value="Phage_tape_meas"/>
</dbReference>
<accession>A0A540WH73</accession>
<feature type="domain" description="Phage tail tape measure protein" evidence="1">
    <location>
        <begin position="3"/>
        <end position="137"/>
    </location>
</feature>
<protein>
    <submittedName>
        <fullName evidence="2">Phage tail tape measure protein</fullName>
    </submittedName>
</protein>
<dbReference type="EMBL" id="VIFM01000781">
    <property type="protein sequence ID" value="TQF08328.1"/>
    <property type="molecule type" value="Genomic_DNA"/>
</dbReference>
<evidence type="ECO:0000313" key="2">
    <source>
        <dbReference type="EMBL" id="TQF08328.1"/>
    </source>
</evidence>
<reference evidence="2 3" key="1">
    <citation type="submission" date="2019-06" db="EMBL/GenBank/DDBJ databases">
        <authorList>
            <person name="Livingstone P."/>
            <person name="Whitworth D."/>
        </authorList>
    </citation>
    <scope>NUCLEOTIDE SEQUENCE [LARGE SCALE GENOMIC DNA]</scope>
    <source>
        <strain evidence="2 3">AM401</strain>
    </source>
</reference>
<keyword evidence="3" id="KW-1185">Reference proteome</keyword>
<dbReference type="NCBIfam" id="TIGR01760">
    <property type="entry name" value="tape_meas_TP901"/>
    <property type="match status" value="1"/>
</dbReference>
<dbReference type="AlphaFoldDB" id="A0A540WH73"/>
<dbReference type="OrthoDB" id="8019720at2"/>
<feature type="non-terminal residue" evidence="2">
    <location>
        <position position="1"/>
    </location>
</feature>
<comment type="caution">
    <text evidence="2">The sequence shown here is derived from an EMBL/GenBank/DDBJ whole genome shotgun (WGS) entry which is preliminary data.</text>
</comment>
<evidence type="ECO:0000259" key="1">
    <source>
        <dbReference type="Pfam" id="PF10145"/>
    </source>
</evidence>
<sequence>TEKDMMSLMDVIQRGYYAGVDPGNMLQGFSNIGSAMDIIRQKGLGATKVFAPLLVMADQMGMAGESAGNAYRKIFQAVMDTKKVNKANASIKGSGVKLDFTDGKGEFGGLDKLFAQLEKLKKLNTEQRLAALKTVFGDDAETLKVLN</sequence>
<proteinExistence type="predicted"/>
<gene>
    <name evidence="2" type="ORF">FJV41_50530</name>
</gene>
<organism evidence="2 3">
    <name type="scientific">Myxococcus llanfairpwllgwyngyllgogerychwyrndrobwllllantysiliogogogochensis</name>
    <dbReference type="NCBI Taxonomy" id="2590453"/>
    <lineage>
        <taxon>Bacteria</taxon>
        <taxon>Pseudomonadati</taxon>
        <taxon>Myxococcota</taxon>
        <taxon>Myxococcia</taxon>
        <taxon>Myxococcales</taxon>
        <taxon>Cystobacterineae</taxon>
        <taxon>Myxococcaceae</taxon>
        <taxon>Myxococcus</taxon>
    </lineage>
</organism>
<evidence type="ECO:0000313" key="3">
    <source>
        <dbReference type="Proteomes" id="UP000315369"/>
    </source>
</evidence>
<dbReference type="Proteomes" id="UP000315369">
    <property type="component" value="Unassembled WGS sequence"/>
</dbReference>
<feature type="non-terminal residue" evidence="2">
    <location>
        <position position="147"/>
    </location>
</feature>
<dbReference type="Pfam" id="PF10145">
    <property type="entry name" value="PhageMin_Tail"/>
    <property type="match status" value="1"/>
</dbReference>
<name>A0A540WH73_9BACT</name>